<gene>
    <name evidence="3" type="ORF">Ahy_B01g054707</name>
</gene>
<dbReference type="Proteomes" id="UP000289738">
    <property type="component" value="Chromosome B01"/>
</dbReference>
<protein>
    <submittedName>
        <fullName evidence="3">Uncharacterized protein</fullName>
    </submittedName>
</protein>
<evidence type="ECO:0000313" key="3">
    <source>
        <dbReference type="EMBL" id="RYR29979.1"/>
    </source>
</evidence>
<name>A0A445AU76_ARAHY</name>
<dbReference type="AlphaFoldDB" id="A0A445AU76"/>
<feature type="compositionally biased region" description="Basic and acidic residues" evidence="2">
    <location>
        <begin position="1"/>
        <end position="25"/>
    </location>
</feature>
<dbReference type="EMBL" id="SDMP01000011">
    <property type="protein sequence ID" value="RYR29979.1"/>
    <property type="molecule type" value="Genomic_DNA"/>
</dbReference>
<keyword evidence="4" id="KW-1185">Reference proteome</keyword>
<keyword evidence="1" id="KW-0175">Coiled coil</keyword>
<proteinExistence type="predicted"/>
<feature type="coiled-coil region" evidence="1">
    <location>
        <begin position="137"/>
        <end position="244"/>
    </location>
</feature>
<evidence type="ECO:0000256" key="2">
    <source>
        <dbReference type="SAM" id="MobiDB-lite"/>
    </source>
</evidence>
<evidence type="ECO:0000256" key="1">
    <source>
        <dbReference type="SAM" id="Coils"/>
    </source>
</evidence>
<dbReference type="STRING" id="3818.A0A445AU76"/>
<evidence type="ECO:0000313" key="4">
    <source>
        <dbReference type="Proteomes" id="UP000289738"/>
    </source>
</evidence>
<comment type="caution">
    <text evidence="3">The sequence shown here is derived from an EMBL/GenBank/DDBJ whole genome shotgun (WGS) entry which is preliminary data.</text>
</comment>
<feature type="compositionally biased region" description="Acidic residues" evidence="2">
    <location>
        <begin position="26"/>
        <end position="35"/>
    </location>
</feature>
<organism evidence="3 4">
    <name type="scientific">Arachis hypogaea</name>
    <name type="common">Peanut</name>
    <dbReference type="NCBI Taxonomy" id="3818"/>
    <lineage>
        <taxon>Eukaryota</taxon>
        <taxon>Viridiplantae</taxon>
        <taxon>Streptophyta</taxon>
        <taxon>Embryophyta</taxon>
        <taxon>Tracheophyta</taxon>
        <taxon>Spermatophyta</taxon>
        <taxon>Magnoliopsida</taxon>
        <taxon>eudicotyledons</taxon>
        <taxon>Gunneridae</taxon>
        <taxon>Pentapetalae</taxon>
        <taxon>rosids</taxon>
        <taxon>fabids</taxon>
        <taxon>Fabales</taxon>
        <taxon>Fabaceae</taxon>
        <taxon>Papilionoideae</taxon>
        <taxon>50 kb inversion clade</taxon>
        <taxon>dalbergioids sensu lato</taxon>
        <taxon>Dalbergieae</taxon>
        <taxon>Pterocarpus clade</taxon>
        <taxon>Arachis</taxon>
    </lineage>
</organism>
<sequence>MHGEGRETESDEEKKRKGELPSKEEEEKEGEEDDGERSCHRHFLHLQHRLCLALLLLFLPCAARSATTVIPLLCSPLSCFSLLELMPFSSSIMSKDKDFTDLSLTFKFLLDYQRSVTNGELQKKMNDEKKITRETALENAKQLVRNLETKLDSANAQHLKEKEELGLSLKNVEETWRIKCDSMKAENEATAAQDMKKELQELKLQYKKLKVEHASFHDIVDKMIEEKDNEISRLSDDNRNLHQSLQSRPQVDHSDNDNYNTASHKVDSMNLSPFAAEQQILLLARQQAQRKEELARSQRHILALQVCLKAS</sequence>
<accession>A0A445AU76</accession>
<feature type="region of interest" description="Disordered" evidence="2">
    <location>
        <begin position="1"/>
        <end position="35"/>
    </location>
</feature>
<reference evidence="3 4" key="1">
    <citation type="submission" date="2019-01" db="EMBL/GenBank/DDBJ databases">
        <title>Sequencing of cultivated peanut Arachis hypogaea provides insights into genome evolution and oil improvement.</title>
        <authorList>
            <person name="Chen X."/>
        </authorList>
    </citation>
    <scope>NUCLEOTIDE SEQUENCE [LARGE SCALE GENOMIC DNA]</scope>
    <source>
        <strain evidence="4">cv. Fuhuasheng</strain>
        <tissue evidence="3">Leaves</tissue>
    </source>
</reference>
<feature type="region of interest" description="Disordered" evidence="2">
    <location>
        <begin position="244"/>
        <end position="265"/>
    </location>
</feature>